<dbReference type="InterPro" id="IPR011991">
    <property type="entry name" value="ArsR-like_HTH"/>
</dbReference>
<dbReference type="Gene3D" id="1.10.10.10">
    <property type="entry name" value="Winged helix-like DNA-binding domain superfamily/Winged helix DNA-binding domain"/>
    <property type="match status" value="1"/>
</dbReference>
<keyword evidence="1" id="KW-0805">Transcription regulation</keyword>
<dbReference type="PROSITE" id="PS51118">
    <property type="entry name" value="HTH_HXLR"/>
    <property type="match status" value="1"/>
</dbReference>
<sequence length="243" mass="27644">MKKTMYGQYCPIALSIEILGGRWTMLIIRELLSGSRRFNDIHRGVPLMSRSLLSERLKDLEAAKLIERSHSARSGHAEYILSDAGQALLPVISSVGKWGQEWVNKSVVLDEIDGGYLMWSIRNSASWIEDMGPRMVARFEFKDEIEKKRVHWLVIEENDIDICYVDPGLEVDTWIETNLRSMVEVWMGWRPLKDALSAGDIAIYGASDLTQDPLRWIGQSPVAGISQRPSEEQVLVMIEKVRA</sequence>
<evidence type="ECO:0000256" key="2">
    <source>
        <dbReference type="ARBA" id="ARBA00023125"/>
    </source>
</evidence>
<protein>
    <submittedName>
        <fullName evidence="5">Putative HTH-type transcriptional regulator YybR</fullName>
    </submittedName>
</protein>
<dbReference type="RefSeq" id="WP_093973635.1">
    <property type="nucleotide sequence ID" value="NZ_FXXQ01000005.1"/>
</dbReference>
<evidence type="ECO:0000313" key="5">
    <source>
        <dbReference type="EMBL" id="SMX23649.1"/>
    </source>
</evidence>
<keyword evidence="6" id="KW-1185">Reference proteome</keyword>
<dbReference type="AlphaFoldDB" id="A0A238IYT0"/>
<organism evidence="5 6">
    <name type="scientific">Boseongicola aestuarii</name>
    <dbReference type="NCBI Taxonomy" id="1470561"/>
    <lineage>
        <taxon>Bacteria</taxon>
        <taxon>Pseudomonadati</taxon>
        <taxon>Pseudomonadota</taxon>
        <taxon>Alphaproteobacteria</taxon>
        <taxon>Rhodobacterales</taxon>
        <taxon>Paracoccaceae</taxon>
        <taxon>Boseongicola</taxon>
    </lineage>
</organism>
<dbReference type="OrthoDB" id="9782219at2"/>
<dbReference type="InterPro" id="IPR002577">
    <property type="entry name" value="HTH_HxlR"/>
</dbReference>
<evidence type="ECO:0000256" key="1">
    <source>
        <dbReference type="ARBA" id="ARBA00023015"/>
    </source>
</evidence>
<keyword evidence="2" id="KW-0238">DNA-binding</keyword>
<dbReference type="PANTHER" id="PTHR33204">
    <property type="entry name" value="TRANSCRIPTIONAL REGULATOR, MARR FAMILY"/>
    <property type="match status" value="1"/>
</dbReference>
<accession>A0A238IYT0</accession>
<evidence type="ECO:0000256" key="3">
    <source>
        <dbReference type="ARBA" id="ARBA00023163"/>
    </source>
</evidence>
<name>A0A238IYT0_9RHOB</name>
<keyword evidence="3" id="KW-0804">Transcription</keyword>
<proteinExistence type="predicted"/>
<reference evidence="5 6" key="1">
    <citation type="submission" date="2017-05" db="EMBL/GenBank/DDBJ databases">
        <authorList>
            <person name="Song R."/>
            <person name="Chenine A.L."/>
            <person name="Ruprecht R.M."/>
        </authorList>
    </citation>
    <scope>NUCLEOTIDE SEQUENCE [LARGE SCALE GENOMIC DNA]</scope>
    <source>
        <strain evidence="5 6">CECT 8489</strain>
    </source>
</reference>
<dbReference type="GO" id="GO:0003677">
    <property type="term" value="F:DNA binding"/>
    <property type="evidence" value="ECO:0007669"/>
    <property type="project" value="UniProtKB-KW"/>
</dbReference>
<evidence type="ECO:0000313" key="6">
    <source>
        <dbReference type="Proteomes" id="UP000201838"/>
    </source>
</evidence>
<dbReference type="Proteomes" id="UP000201838">
    <property type="component" value="Unassembled WGS sequence"/>
</dbReference>
<dbReference type="InterPro" id="IPR036390">
    <property type="entry name" value="WH_DNA-bd_sf"/>
</dbReference>
<dbReference type="PANTHER" id="PTHR33204:SF18">
    <property type="entry name" value="TRANSCRIPTIONAL REGULATORY PROTEIN"/>
    <property type="match status" value="1"/>
</dbReference>
<feature type="domain" description="HTH hxlR-type" evidence="4">
    <location>
        <begin position="10"/>
        <end position="107"/>
    </location>
</feature>
<gene>
    <name evidence="5" type="primary">yybR_1</name>
    <name evidence="5" type="ORF">BOA8489_01760</name>
</gene>
<dbReference type="EMBL" id="FXXQ01000005">
    <property type="protein sequence ID" value="SMX23649.1"/>
    <property type="molecule type" value="Genomic_DNA"/>
</dbReference>
<evidence type="ECO:0000259" key="4">
    <source>
        <dbReference type="PROSITE" id="PS51118"/>
    </source>
</evidence>
<dbReference type="SUPFAM" id="SSF46785">
    <property type="entry name" value="Winged helix' DNA-binding domain"/>
    <property type="match status" value="1"/>
</dbReference>
<dbReference type="Pfam" id="PF01638">
    <property type="entry name" value="HxlR"/>
    <property type="match status" value="1"/>
</dbReference>
<dbReference type="GO" id="GO:0006355">
    <property type="term" value="P:regulation of DNA-templated transcription"/>
    <property type="evidence" value="ECO:0007669"/>
    <property type="project" value="UniProtKB-ARBA"/>
</dbReference>
<dbReference type="InterPro" id="IPR036388">
    <property type="entry name" value="WH-like_DNA-bd_sf"/>
</dbReference>
<dbReference type="CDD" id="cd00090">
    <property type="entry name" value="HTH_ARSR"/>
    <property type="match status" value="1"/>
</dbReference>